<feature type="domain" description="HD/PDEase" evidence="1">
    <location>
        <begin position="54"/>
        <end position="185"/>
    </location>
</feature>
<dbReference type="InterPro" id="IPR045509">
    <property type="entry name" value="HD_assoc_2"/>
</dbReference>
<dbReference type="SUPFAM" id="SSF109604">
    <property type="entry name" value="HD-domain/PDEase-like"/>
    <property type="match status" value="1"/>
</dbReference>
<dbReference type="InterPro" id="IPR006674">
    <property type="entry name" value="HD_domain"/>
</dbReference>
<dbReference type="PANTHER" id="PTHR11373">
    <property type="entry name" value="DEOXYNUCLEOSIDE TRIPHOSPHATE TRIPHOSPHOHYDROLASE"/>
    <property type="match status" value="1"/>
</dbReference>
<dbReference type="RefSeq" id="WP_190867953.1">
    <property type="nucleotide sequence ID" value="NZ_JACXIY010000064.1"/>
</dbReference>
<protein>
    <submittedName>
        <fullName evidence="2">HD domain-containing protein</fullName>
    </submittedName>
</protein>
<dbReference type="Proteomes" id="UP000632125">
    <property type="component" value="Unassembled WGS sequence"/>
</dbReference>
<dbReference type="EMBL" id="JACXIY010000064">
    <property type="protein sequence ID" value="MBD2872870.1"/>
    <property type="molecule type" value="Genomic_DNA"/>
</dbReference>
<proteinExistence type="predicted"/>
<name>A0A927H991_9BACL</name>
<accession>A0A927H991</accession>
<dbReference type="GO" id="GO:0008832">
    <property type="term" value="F:dGTPase activity"/>
    <property type="evidence" value="ECO:0007669"/>
    <property type="project" value="TreeGrafter"/>
</dbReference>
<sequence length="434" mass="50716">MKEKLTEEKVFKDPVHHYIYVQDQTVWDLINTKEFQRLRKIRQLGTSYLTFHGAEHSRFSHSLGVYEITRKIISQFERHGYPDWPKEERLVSLCAALLHDVGHGPFSHSLEEVFDTDHEEWTCKILLENTEINRVLRNVSDDFPGKVAAVIQKTYPKPIVVSLISSQMDADRMDYLLRDAFFTGVNYGTFDLERILRVLRPFKGQIVVKESGMHAVEHYLMSRYQMYWQIYFHPVTRSSEIILRQIFRRAQQLYGGGCAFDWLPDSIKGLLAGTMDVHDYLKLDEALVQTTFAQWAEERDPLLSDLCDRFMNRRLYKYITIDNPDESLLNEISDAFVSIGLDPDYHMEIDFPFDLPYDVYRPDKKEGEKKEKAPILLLSGEDEVSEISAKSDIVRSITGLHQGQYHLYYPEEPLLRAASDLPERVKQLFYIKGV</sequence>
<keyword evidence="3" id="KW-1185">Reference proteome</keyword>
<dbReference type="AlphaFoldDB" id="A0A927H991"/>
<dbReference type="InterPro" id="IPR050135">
    <property type="entry name" value="dGTPase-like"/>
</dbReference>
<evidence type="ECO:0000313" key="2">
    <source>
        <dbReference type="EMBL" id="MBD2872870.1"/>
    </source>
</evidence>
<evidence type="ECO:0000313" key="3">
    <source>
        <dbReference type="Proteomes" id="UP000632125"/>
    </source>
</evidence>
<gene>
    <name evidence="2" type="ORF">IDH41_30355</name>
</gene>
<dbReference type="InterPro" id="IPR003607">
    <property type="entry name" value="HD/PDEase_dom"/>
</dbReference>
<dbReference type="FunFam" id="1.10.3210.10:FF:000014">
    <property type="entry name" value="HD domain-containing protein"/>
    <property type="match status" value="1"/>
</dbReference>
<organism evidence="2 3">
    <name type="scientific">Paenibacillus arenilitoris</name>
    <dbReference type="NCBI Taxonomy" id="2772299"/>
    <lineage>
        <taxon>Bacteria</taxon>
        <taxon>Bacillati</taxon>
        <taxon>Bacillota</taxon>
        <taxon>Bacilli</taxon>
        <taxon>Bacillales</taxon>
        <taxon>Paenibacillaceae</taxon>
        <taxon>Paenibacillus</taxon>
    </lineage>
</organism>
<evidence type="ECO:0000259" key="1">
    <source>
        <dbReference type="SMART" id="SM00471"/>
    </source>
</evidence>
<dbReference type="Gene3D" id="1.10.3210.10">
    <property type="entry name" value="Hypothetical protein af1432"/>
    <property type="match status" value="1"/>
</dbReference>
<dbReference type="Pfam" id="PF19276">
    <property type="entry name" value="HD_assoc_2"/>
    <property type="match status" value="1"/>
</dbReference>
<comment type="caution">
    <text evidence="2">The sequence shown here is derived from an EMBL/GenBank/DDBJ whole genome shotgun (WGS) entry which is preliminary data.</text>
</comment>
<dbReference type="SMART" id="SM00471">
    <property type="entry name" value="HDc"/>
    <property type="match status" value="1"/>
</dbReference>
<dbReference type="PANTHER" id="PTHR11373:SF4">
    <property type="entry name" value="DEOXYNUCLEOSIDE TRIPHOSPHATE TRIPHOSPHOHYDROLASE SAMHD1"/>
    <property type="match status" value="1"/>
</dbReference>
<reference evidence="2" key="1">
    <citation type="submission" date="2020-09" db="EMBL/GenBank/DDBJ databases">
        <title>A novel bacterium of genus Paenibacillus, isolated from South China Sea.</title>
        <authorList>
            <person name="Huang H."/>
            <person name="Mo K."/>
            <person name="Hu Y."/>
        </authorList>
    </citation>
    <scope>NUCLEOTIDE SEQUENCE</scope>
    <source>
        <strain evidence="2">IB182493</strain>
    </source>
</reference>
<dbReference type="CDD" id="cd00077">
    <property type="entry name" value="HDc"/>
    <property type="match status" value="1"/>
</dbReference>
<dbReference type="GO" id="GO:0006203">
    <property type="term" value="P:dGTP catabolic process"/>
    <property type="evidence" value="ECO:0007669"/>
    <property type="project" value="TreeGrafter"/>
</dbReference>
<dbReference type="Pfam" id="PF01966">
    <property type="entry name" value="HD"/>
    <property type="match status" value="1"/>
</dbReference>